<evidence type="ECO:0000313" key="1">
    <source>
        <dbReference type="EMBL" id="KAJ8475453.1"/>
    </source>
</evidence>
<protein>
    <recommendedName>
        <fullName evidence="3">F-box domain-containing protein</fullName>
    </recommendedName>
</protein>
<dbReference type="Gene3D" id="3.80.10.10">
    <property type="entry name" value="Ribonuclease Inhibitor"/>
    <property type="match status" value="1"/>
</dbReference>
<sequence length="595" mass="67674">MHACLFIQEILIAIFSELEDHVYHTTWIPRPSRILRRHPDTLRTLASLARTCRAFKDPALDILWREIPDLAVLIEHILPTELLSYDEAMDHLSFPSAPREDHWALLDPYVQRIRAIGVVVPPTKCVWKVTLDPQTVLQPLEAHLQSRTAKEGILIPHLERVIYHPSWDHEIYFRLLLHSHLLELELPTVTLSHPAPPLWDPSSQSADKDVPRIWNTPYWLVTRIMPFVRNMNCLQTLWLCGERLDADTLLHLDTLPTLTTLAFECKFASMRFPPRIELPMKPFRALKQLLISIWDGDAHRFLPHIDPEALDTVTVYWDRLMHSAGSAHCVSSWLTEMPCAHMLKHVTFILDRALYYRFDPECPPPAETRILMGYVASAQFLKPCLNMSQLQTLEISIDLIFQVDNAFVLELAQNLPHLESLSLVPPLKSDFSFGWSDAADVRYGGSPADPPALPTLDGLLPLFEYCIELASLKIAVESTFSISCSEASIVPSPRLRTLELWTTELAPVVGDDSFVDYFAKTFPCLDEFCIALPSKPFIFVKPRLPIPLPQVRARWQSVLDGVSSAILSDRGIPCSTELVAFLPRTTRNASTSFRT</sequence>
<dbReference type="InterPro" id="IPR032675">
    <property type="entry name" value="LRR_dom_sf"/>
</dbReference>
<comment type="caution">
    <text evidence="1">The sequence shown here is derived from an EMBL/GenBank/DDBJ whole genome shotgun (WGS) entry which is preliminary data.</text>
</comment>
<gene>
    <name evidence="1" type="ORF">ONZ51_g6555</name>
</gene>
<evidence type="ECO:0008006" key="3">
    <source>
        <dbReference type="Google" id="ProtNLM"/>
    </source>
</evidence>
<name>A0AAD7XAG8_9APHY</name>
<evidence type="ECO:0000313" key="2">
    <source>
        <dbReference type="Proteomes" id="UP001215151"/>
    </source>
</evidence>
<dbReference type="EMBL" id="JAPEVG010000159">
    <property type="protein sequence ID" value="KAJ8475453.1"/>
    <property type="molecule type" value="Genomic_DNA"/>
</dbReference>
<organism evidence="1 2">
    <name type="scientific">Trametes cubensis</name>
    <dbReference type="NCBI Taxonomy" id="1111947"/>
    <lineage>
        <taxon>Eukaryota</taxon>
        <taxon>Fungi</taxon>
        <taxon>Dikarya</taxon>
        <taxon>Basidiomycota</taxon>
        <taxon>Agaricomycotina</taxon>
        <taxon>Agaricomycetes</taxon>
        <taxon>Polyporales</taxon>
        <taxon>Polyporaceae</taxon>
        <taxon>Trametes</taxon>
    </lineage>
</organism>
<proteinExistence type="predicted"/>
<dbReference type="Proteomes" id="UP001215151">
    <property type="component" value="Unassembled WGS sequence"/>
</dbReference>
<accession>A0AAD7XAG8</accession>
<reference evidence="1" key="1">
    <citation type="submission" date="2022-11" db="EMBL/GenBank/DDBJ databases">
        <title>Genome Sequence of Cubamyces cubensis.</title>
        <authorList>
            <person name="Buettner E."/>
        </authorList>
    </citation>
    <scope>NUCLEOTIDE SEQUENCE</scope>
    <source>
        <strain evidence="1">MPL-01</strain>
    </source>
</reference>
<keyword evidence="2" id="KW-1185">Reference proteome</keyword>
<dbReference type="AlphaFoldDB" id="A0AAD7XAG8"/>